<dbReference type="EMBL" id="BBNO01000013">
    <property type="protein sequence ID" value="GAO12890.1"/>
    <property type="molecule type" value="Genomic_DNA"/>
</dbReference>
<reference evidence="2" key="1">
    <citation type="submission" date="2014-09" db="EMBL/GenBank/DDBJ databases">
        <title>Whole genome shotgun sequence of Streptomyces sp. NBRC 110027.</title>
        <authorList>
            <person name="Komaki H."/>
            <person name="Ichikawa N."/>
            <person name="Katano-Makiyama Y."/>
            <person name="Hosoyama A."/>
            <person name="Hashimoto M."/>
            <person name="Uohara A."/>
            <person name="Kitahashi Y."/>
            <person name="Ohji S."/>
            <person name="Kimura A."/>
            <person name="Yamazoe A."/>
            <person name="Igarashi Y."/>
            <person name="Fujita N."/>
        </authorList>
    </citation>
    <scope>NUCLEOTIDE SEQUENCE [LARGE SCALE GENOMIC DNA]</scope>
    <source>
        <strain evidence="2">NBRC 110027</strain>
    </source>
</reference>
<sequence>MRALFEAWAALKGPDPDGSRTVAVVKPLQDLELRLAPVDGQQPPLQVFKNCVLRINGSEARLRY</sequence>
<accession>A0A0P4RI05</accession>
<protein>
    <submittedName>
        <fullName evidence="1">Uncharacterized protein</fullName>
    </submittedName>
</protein>
<proteinExistence type="predicted"/>
<comment type="caution">
    <text evidence="1">The sequence shown here is derived from an EMBL/GenBank/DDBJ whole genome shotgun (WGS) entry which is preliminary data.</text>
</comment>
<name>A0A0P4RI05_9ACTN</name>
<dbReference type="AlphaFoldDB" id="A0A0P4RI05"/>
<reference evidence="1 2" key="2">
    <citation type="journal article" date="2015" name="Stand. Genomic Sci.">
        <title>Draft genome sequence of marine-derived Streptomyces sp. TP-A0598, a producer of anti-MRSA antibiotic lydicamycins.</title>
        <authorList>
            <person name="Komaki H."/>
            <person name="Ichikawa N."/>
            <person name="Hosoyama A."/>
            <person name="Fujita N."/>
            <person name="Igarashi Y."/>
        </authorList>
    </citation>
    <scope>NUCLEOTIDE SEQUENCE [LARGE SCALE GENOMIC DNA]</scope>
    <source>
        <strain evidence="1 2">NBRC 110027</strain>
    </source>
</reference>
<organism evidence="1 2">
    <name type="scientific">Streptomyces lydicamycinicus</name>
    <dbReference type="NCBI Taxonomy" id="1546107"/>
    <lineage>
        <taxon>Bacteria</taxon>
        <taxon>Bacillati</taxon>
        <taxon>Actinomycetota</taxon>
        <taxon>Actinomycetes</taxon>
        <taxon>Kitasatosporales</taxon>
        <taxon>Streptomycetaceae</taxon>
        <taxon>Streptomyces</taxon>
    </lineage>
</organism>
<evidence type="ECO:0000313" key="2">
    <source>
        <dbReference type="Proteomes" id="UP000048965"/>
    </source>
</evidence>
<evidence type="ECO:0000313" key="1">
    <source>
        <dbReference type="EMBL" id="GAO12890.1"/>
    </source>
</evidence>
<keyword evidence="2" id="KW-1185">Reference proteome</keyword>
<gene>
    <name evidence="1" type="ORF">TPA0598_13_00740</name>
</gene>
<dbReference type="Proteomes" id="UP000048965">
    <property type="component" value="Unassembled WGS sequence"/>
</dbReference>